<proteinExistence type="predicted"/>
<evidence type="ECO:0000259" key="1">
    <source>
        <dbReference type="Pfam" id="PF10135"/>
    </source>
</evidence>
<organism evidence="2 3">
    <name type="scientific">Gemmobacter denitrificans</name>
    <dbReference type="NCBI Taxonomy" id="3123040"/>
    <lineage>
        <taxon>Bacteria</taxon>
        <taxon>Pseudomonadati</taxon>
        <taxon>Pseudomonadota</taxon>
        <taxon>Alphaproteobacteria</taxon>
        <taxon>Rhodobacterales</taxon>
        <taxon>Paracoccaceae</taxon>
        <taxon>Gemmobacter</taxon>
    </lineage>
</organism>
<name>A0ABU8BVB7_9RHOB</name>
<dbReference type="EMBL" id="JBALHR010000005">
    <property type="protein sequence ID" value="MEH7828646.1"/>
    <property type="molecule type" value="Genomic_DNA"/>
</dbReference>
<sequence length="105" mass="11059">MIPALSSHVTPDSGRLDQLRAKAQELEAVFLSEMLAHAGLGTQTSAFGGGIGEQQFSSFLRQEQAKAMVQQGGIGLSEALFHVLAQREGLIEGSQFTGGVTDDKA</sequence>
<keyword evidence="3" id="KW-1185">Reference proteome</keyword>
<dbReference type="Pfam" id="PF10135">
    <property type="entry name" value="Rod-binding"/>
    <property type="match status" value="1"/>
</dbReference>
<evidence type="ECO:0000313" key="2">
    <source>
        <dbReference type="EMBL" id="MEH7828646.1"/>
    </source>
</evidence>
<accession>A0ABU8BVB7</accession>
<reference evidence="2" key="1">
    <citation type="submission" date="2024-02" db="EMBL/GenBank/DDBJ databases">
        <title>Genome sequences of strain Gemmobacter sp. JM10B15.</title>
        <authorList>
            <person name="Zhang M."/>
        </authorList>
    </citation>
    <scope>NUCLEOTIDE SEQUENCE</scope>
    <source>
        <strain evidence="2">JM10B15</strain>
    </source>
</reference>
<feature type="domain" description="Flagellar protein FlgJ N-terminal" evidence="1">
    <location>
        <begin position="43"/>
        <end position="81"/>
    </location>
</feature>
<protein>
    <submittedName>
        <fullName evidence="2">Rod-binding protein</fullName>
    </submittedName>
</protein>
<gene>
    <name evidence="2" type="ORF">V6590_10830</name>
</gene>
<dbReference type="Proteomes" id="UP001431963">
    <property type="component" value="Unassembled WGS sequence"/>
</dbReference>
<evidence type="ECO:0000313" key="3">
    <source>
        <dbReference type="Proteomes" id="UP001431963"/>
    </source>
</evidence>
<dbReference type="RefSeq" id="WP_335422783.1">
    <property type="nucleotide sequence ID" value="NZ_JBALHR010000005.1"/>
</dbReference>
<comment type="caution">
    <text evidence="2">The sequence shown here is derived from an EMBL/GenBank/DDBJ whole genome shotgun (WGS) entry which is preliminary data.</text>
</comment>
<dbReference type="InterPro" id="IPR019301">
    <property type="entry name" value="Flagellar_prot_FlgJ_N"/>
</dbReference>